<evidence type="ECO:0000313" key="2">
    <source>
        <dbReference type="Proteomes" id="UP000799436"/>
    </source>
</evidence>
<evidence type="ECO:0000313" key="1">
    <source>
        <dbReference type="EMBL" id="KAF2771123.1"/>
    </source>
</evidence>
<organism evidence="1 2">
    <name type="scientific">Teratosphaeria nubilosa</name>
    <dbReference type="NCBI Taxonomy" id="161662"/>
    <lineage>
        <taxon>Eukaryota</taxon>
        <taxon>Fungi</taxon>
        <taxon>Dikarya</taxon>
        <taxon>Ascomycota</taxon>
        <taxon>Pezizomycotina</taxon>
        <taxon>Dothideomycetes</taxon>
        <taxon>Dothideomycetidae</taxon>
        <taxon>Mycosphaerellales</taxon>
        <taxon>Teratosphaeriaceae</taxon>
        <taxon>Teratosphaeria</taxon>
    </lineage>
</organism>
<dbReference type="EMBL" id="ML995821">
    <property type="protein sequence ID" value="KAF2771123.1"/>
    <property type="molecule type" value="Genomic_DNA"/>
</dbReference>
<dbReference type="Proteomes" id="UP000799436">
    <property type="component" value="Unassembled WGS sequence"/>
</dbReference>
<dbReference type="AlphaFoldDB" id="A0A6G1LDV5"/>
<gene>
    <name evidence="1" type="ORF">EJ03DRAFT_325918</name>
</gene>
<name>A0A6G1LDV5_9PEZI</name>
<proteinExistence type="predicted"/>
<sequence>MKCLEGVDRLMRCLVEFLDAVAVMLLMCVDRPCRDQSLYRCSWLPAAVSCCGISRDSHAESNIRVFISSLCRLAGLSGLALLSLGLSLKLETLAASRQRAPSSALLVDYDGRAHSPPVLPPVTHREPLLERSGGMSQVLYKVVCNGEVDDADAERNPVSSVRRNACSVKSIGEDR</sequence>
<reference evidence="1" key="1">
    <citation type="journal article" date="2020" name="Stud. Mycol.">
        <title>101 Dothideomycetes genomes: a test case for predicting lifestyles and emergence of pathogens.</title>
        <authorList>
            <person name="Haridas S."/>
            <person name="Albert R."/>
            <person name="Binder M."/>
            <person name="Bloem J."/>
            <person name="Labutti K."/>
            <person name="Salamov A."/>
            <person name="Andreopoulos B."/>
            <person name="Baker S."/>
            <person name="Barry K."/>
            <person name="Bills G."/>
            <person name="Bluhm B."/>
            <person name="Cannon C."/>
            <person name="Castanera R."/>
            <person name="Culley D."/>
            <person name="Daum C."/>
            <person name="Ezra D."/>
            <person name="Gonzalez J."/>
            <person name="Henrissat B."/>
            <person name="Kuo A."/>
            <person name="Liang C."/>
            <person name="Lipzen A."/>
            <person name="Lutzoni F."/>
            <person name="Magnuson J."/>
            <person name="Mondo S."/>
            <person name="Nolan M."/>
            <person name="Ohm R."/>
            <person name="Pangilinan J."/>
            <person name="Park H.-J."/>
            <person name="Ramirez L."/>
            <person name="Alfaro M."/>
            <person name="Sun H."/>
            <person name="Tritt A."/>
            <person name="Yoshinaga Y."/>
            <person name="Zwiers L.-H."/>
            <person name="Turgeon B."/>
            <person name="Goodwin S."/>
            <person name="Spatafora J."/>
            <person name="Crous P."/>
            <person name="Grigoriev I."/>
        </authorList>
    </citation>
    <scope>NUCLEOTIDE SEQUENCE</scope>
    <source>
        <strain evidence="1">CBS 116005</strain>
    </source>
</reference>
<accession>A0A6G1LDV5</accession>
<keyword evidence="2" id="KW-1185">Reference proteome</keyword>
<protein>
    <submittedName>
        <fullName evidence="1">Uncharacterized protein</fullName>
    </submittedName>
</protein>